<dbReference type="GO" id="GO:0006935">
    <property type="term" value="P:chemotaxis"/>
    <property type="evidence" value="ECO:0007669"/>
    <property type="project" value="InterPro"/>
</dbReference>
<dbReference type="SMART" id="SM00304">
    <property type="entry name" value="HAMP"/>
    <property type="match status" value="1"/>
</dbReference>
<dbReference type="GO" id="GO:0007165">
    <property type="term" value="P:signal transduction"/>
    <property type="evidence" value="ECO:0007669"/>
    <property type="project" value="UniProtKB-KW"/>
</dbReference>
<dbReference type="CDD" id="cd06225">
    <property type="entry name" value="HAMP"/>
    <property type="match status" value="1"/>
</dbReference>
<dbReference type="SMART" id="SM00283">
    <property type="entry name" value="MA"/>
    <property type="match status" value="1"/>
</dbReference>
<sequence length="579" mass="64614">MSLLKKKKPTTMRKKWTKNIMMLVSSIFICFGIFLFIMVQKGTTQVIHMAFTIMENVITQELAEEDLEKLIAEKDTQNEGYKALDEQLTLLHKKAGEFIPSLYLVIKDKNGDWVYLIDKGNSQGNEIGAPYQWQEDQEQQDIMDGKIYLSPLRQDFIEQKAMLSVGIPIKEKDVAAGFLGLDINASVLIKFQFILIAALILMMLLALLFIWFIVKAMTKKQTQSIVVLTEKMKELTSLGGDLTQRIEIQSMDEIGELAGYTNQMLDTIQSLIQKINQSFSELRLTSQEFASAFQETATDFEVIDGNIVNMVNRMTEQTEGTTTVANRMVDIHSAVNEVAEYIQSVAVEAVQTEKNTSEGNRIVKVMKEHVENVVNTADDMASMVRNLGNKSKEINGIVDTITSIANQTNLLALNASIEAARAGEHGKGFAVVAGEVRKLAEESAKSAEGISKLIHEIMNGIEGTQLLMKDVSRKTNEEKDHMRLLEEKFGQINESFHRVSEMVTELSGSSEEIAANSTLVSNEIVALSSKSEANMDTVQEVSDLLNKELKVVQQMVATMTQLEQTTKNVSDSLNNLKVD</sequence>
<keyword evidence="8" id="KW-1185">Reference proteome</keyword>
<keyword evidence="4" id="KW-0812">Transmembrane</keyword>
<evidence type="ECO:0000256" key="2">
    <source>
        <dbReference type="ARBA" id="ARBA00029447"/>
    </source>
</evidence>
<evidence type="ECO:0000259" key="6">
    <source>
        <dbReference type="PROSITE" id="PS50885"/>
    </source>
</evidence>
<dbReference type="InterPro" id="IPR003660">
    <property type="entry name" value="HAMP_dom"/>
</dbReference>
<dbReference type="GO" id="GO:0016020">
    <property type="term" value="C:membrane"/>
    <property type="evidence" value="ECO:0007669"/>
    <property type="project" value="InterPro"/>
</dbReference>
<dbReference type="Gene3D" id="1.10.287.950">
    <property type="entry name" value="Methyl-accepting chemotaxis protein"/>
    <property type="match status" value="1"/>
</dbReference>
<dbReference type="GO" id="GO:0004888">
    <property type="term" value="F:transmembrane signaling receptor activity"/>
    <property type="evidence" value="ECO:0007669"/>
    <property type="project" value="InterPro"/>
</dbReference>
<dbReference type="PROSITE" id="PS50111">
    <property type="entry name" value="CHEMOTAXIS_TRANSDUC_2"/>
    <property type="match status" value="1"/>
</dbReference>
<gene>
    <name evidence="7" type="ORF">HNQ80_004463</name>
</gene>
<feature type="transmembrane region" description="Helical" evidence="4">
    <location>
        <begin position="20"/>
        <end position="39"/>
    </location>
</feature>
<comment type="caution">
    <text evidence="7">The sequence shown here is derived from an EMBL/GenBank/DDBJ whole genome shotgun (WGS) entry which is preliminary data.</text>
</comment>
<evidence type="ECO:0000256" key="3">
    <source>
        <dbReference type="PROSITE-ProRule" id="PRU00284"/>
    </source>
</evidence>
<evidence type="ECO:0000313" key="7">
    <source>
        <dbReference type="EMBL" id="MBB6218299.1"/>
    </source>
</evidence>
<feature type="domain" description="HAMP" evidence="6">
    <location>
        <begin position="219"/>
        <end position="273"/>
    </location>
</feature>
<evidence type="ECO:0000259" key="5">
    <source>
        <dbReference type="PROSITE" id="PS50111"/>
    </source>
</evidence>
<keyword evidence="4" id="KW-0472">Membrane</keyword>
<accession>A0A841L7C4</accession>
<dbReference type="Pfam" id="PF00672">
    <property type="entry name" value="HAMP"/>
    <property type="match status" value="1"/>
</dbReference>
<dbReference type="PROSITE" id="PS50885">
    <property type="entry name" value="HAMP"/>
    <property type="match status" value="1"/>
</dbReference>
<reference evidence="7 8" key="1">
    <citation type="submission" date="2020-08" db="EMBL/GenBank/DDBJ databases">
        <title>Genomic Encyclopedia of Type Strains, Phase IV (KMG-IV): sequencing the most valuable type-strain genomes for metagenomic binning, comparative biology and taxonomic classification.</title>
        <authorList>
            <person name="Goeker M."/>
        </authorList>
    </citation>
    <scope>NUCLEOTIDE SEQUENCE [LARGE SCALE GENOMIC DNA]</scope>
    <source>
        <strain evidence="7 8">DSM 103526</strain>
    </source>
</reference>
<dbReference type="CDD" id="cd11386">
    <property type="entry name" value="MCP_signal"/>
    <property type="match status" value="1"/>
</dbReference>
<keyword evidence="1 3" id="KW-0807">Transducer</keyword>
<dbReference type="PANTHER" id="PTHR32089">
    <property type="entry name" value="METHYL-ACCEPTING CHEMOTAXIS PROTEIN MCPB"/>
    <property type="match status" value="1"/>
</dbReference>
<keyword evidence="4" id="KW-1133">Transmembrane helix</keyword>
<dbReference type="PANTHER" id="PTHR32089:SF112">
    <property type="entry name" value="LYSOZYME-LIKE PROTEIN-RELATED"/>
    <property type="match status" value="1"/>
</dbReference>
<dbReference type="InterPro" id="IPR004090">
    <property type="entry name" value="Chemotax_Me-accpt_rcpt"/>
</dbReference>
<evidence type="ECO:0000256" key="4">
    <source>
        <dbReference type="SAM" id="Phobius"/>
    </source>
</evidence>
<evidence type="ECO:0000256" key="1">
    <source>
        <dbReference type="ARBA" id="ARBA00023224"/>
    </source>
</evidence>
<dbReference type="SUPFAM" id="SSF58104">
    <property type="entry name" value="Methyl-accepting chemotaxis protein (MCP) signaling domain"/>
    <property type="match status" value="1"/>
</dbReference>
<dbReference type="Proteomes" id="UP000579281">
    <property type="component" value="Unassembled WGS sequence"/>
</dbReference>
<dbReference type="EMBL" id="JACHEN010000036">
    <property type="protein sequence ID" value="MBB6218299.1"/>
    <property type="molecule type" value="Genomic_DNA"/>
</dbReference>
<dbReference type="Pfam" id="PF00015">
    <property type="entry name" value="MCPsignal"/>
    <property type="match status" value="1"/>
</dbReference>
<proteinExistence type="inferred from homology"/>
<dbReference type="RefSeq" id="WP_184312789.1">
    <property type="nucleotide sequence ID" value="NZ_JACHEN010000036.1"/>
</dbReference>
<dbReference type="PRINTS" id="PR00260">
    <property type="entry name" value="CHEMTRNSDUCR"/>
</dbReference>
<comment type="similarity">
    <text evidence="2">Belongs to the methyl-accepting chemotaxis (MCP) protein family.</text>
</comment>
<dbReference type="InterPro" id="IPR004089">
    <property type="entry name" value="MCPsignal_dom"/>
</dbReference>
<name>A0A841L7C4_9FIRM</name>
<organism evidence="7 8">
    <name type="scientific">Anaerosolibacter carboniphilus</name>
    <dbReference type="NCBI Taxonomy" id="1417629"/>
    <lineage>
        <taxon>Bacteria</taxon>
        <taxon>Bacillati</taxon>
        <taxon>Bacillota</taxon>
        <taxon>Clostridia</taxon>
        <taxon>Peptostreptococcales</taxon>
        <taxon>Thermotaleaceae</taxon>
        <taxon>Anaerosolibacter</taxon>
    </lineage>
</organism>
<feature type="domain" description="Methyl-accepting transducer" evidence="5">
    <location>
        <begin position="292"/>
        <end position="528"/>
    </location>
</feature>
<dbReference type="Gene3D" id="6.10.340.10">
    <property type="match status" value="1"/>
</dbReference>
<feature type="transmembrane region" description="Helical" evidence="4">
    <location>
        <begin position="193"/>
        <end position="214"/>
    </location>
</feature>
<dbReference type="AlphaFoldDB" id="A0A841L7C4"/>
<protein>
    <submittedName>
        <fullName evidence="7">Methyl-accepting chemotaxis protein</fullName>
    </submittedName>
</protein>
<evidence type="ECO:0000313" key="8">
    <source>
        <dbReference type="Proteomes" id="UP000579281"/>
    </source>
</evidence>